<keyword evidence="2" id="KW-1185">Reference proteome</keyword>
<evidence type="ECO:0000313" key="1">
    <source>
        <dbReference type="EMBL" id="UPK68549.1"/>
    </source>
</evidence>
<organism evidence="1 2">
    <name type="scientific">Chitinophaga filiformis</name>
    <name type="common">Myxococcus filiformis</name>
    <name type="synonym">Flexibacter filiformis</name>
    <dbReference type="NCBI Taxonomy" id="104663"/>
    <lineage>
        <taxon>Bacteria</taxon>
        <taxon>Pseudomonadati</taxon>
        <taxon>Bacteroidota</taxon>
        <taxon>Chitinophagia</taxon>
        <taxon>Chitinophagales</taxon>
        <taxon>Chitinophagaceae</taxon>
        <taxon>Chitinophaga</taxon>
    </lineage>
</organism>
<proteinExistence type="predicted"/>
<evidence type="ECO:0008006" key="3">
    <source>
        <dbReference type="Google" id="ProtNLM"/>
    </source>
</evidence>
<protein>
    <recommendedName>
        <fullName evidence="3">SAP domain-containing protein</fullName>
    </recommendedName>
</protein>
<dbReference type="RefSeq" id="WP_247810943.1">
    <property type="nucleotide sequence ID" value="NZ_CP095855.1"/>
</dbReference>
<reference evidence="1 2" key="1">
    <citation type="submission" date="2022-04" db="EMBL/GenBank/DDBJ databases">
        <title>The arsenic-methylating capacity of Chitinophaga filiformis YT5 during chitin decomposition.</title>
        <authorList>
            <person name="Chen G."/>
            <person name="Liang Y."/>
        </authorList>
    </citation>
    <scope>NUCLEOTIDE SEQUENCE [LARGE SCALE GENOMIC DNA]</scope>
    <source>
        <strain evidence="1 2">YT5</strain>
    </source>
</reference>
<sequence length="65" mass="7330">MSDKDIQRLKELAEKKLANGISKEEALRSLQRAGHLDNNGNFTAPYQHLAQAVELLQKSKLSFHV</sequence>
<dbReference type="EMBL" id="CP095855">
    <property type="protein sequence ID" value="UPK68549.1"/>
    <property type="molecule type" value="Genomic_DNA"/>
</dbReference>
<evidence type="ECO:0000313" key="2">
    <source>
        <dbReference type="Proteomes" id="UP000830198"/>
    </source>
</evidence>
<accession>A0ABY4HZU5</accession>
<name>A0ABY4HZU5_CHIFI</name>
<gene>
    <name evidence="1" type="ORF">MYF79_26690</name>
</gene>
<dbReference type="Proteomes" id="UP000830198">
    <property type="component" value="Chromosome"/>
</dbReference>